<accession>A0A0N8GSA0</accession>
<gene>
    <name evidence="3" type="ORF">SE18_10235</name>
</gene>
<comment type="caution">
    <text evidence="3">The sequence shown here is derived from an EMBL/GenBank/DDBJ whole genome shotgun (WGS) entry which is preliminary data.</text>
</comment>
<keyword evidence="4" id="KW-1185">Reference proteome</keyword>
<dbReference type="InterPro" id="IPR012337">
    <property type="entry name" value="RNaseH-like_sf"/>
</dbReference>
<dbReference type="InterPro" id="IPR036397">
    <property type="entry name" value="RNaseH_sf"/>
</dbReference>
<dbReference type="InterPro" id="IPR048020">
    <property type="entry name" value="Transpos_IS3"/>
</dbReference>
<dbReference type="InterPro" id="IPR001584">
    <property type="entry name" value="Integrase_cat-core"/>
</dbReference>
<dbReference type="GO" id="GO:0003676">
    <property type="term" value="F:nucleic acid binding"/>
    <property type="evidence" value="ECO:0007669"/>
    <property type="project" value="InterPro"/>
</dbReference>
<evidence type="ECO:0000313" key="4">
    <source>
        <dbReference type="Proteomes" id="UP000050277"/>
    </source>
</evidence>
<dbReference type="GO" id="GO:0015074">
    <property type="term" value="P:DNA integration"/>
    <property type="evidence" value="ECO:0007669"/>
    <property type="project" value="InterPro"/>
</dbReference>
<dbReference type="STRING" id="70996.SE18_10235"/>
<dbReference type="Gene3D" id="3.30.420.10">
    <property type="entry name" value="Ribonuclease H-like superfamily/Ribonuclease H"/>
    <property type="match status" value="1"/>
</dbReference>
<evidence type="ECO:0000259" key="2">
    <source>
        <dbReference type="PROSITE" id="PS50994"/>
    </source>
</evidence>
<sequence length="343" mass="38222">MIASVHDLAPIVGMTAACQALGVPRSTVYRRQRPAAVRRQRTVRRHPRMLSPDEQTAVRTVLNSERFVDQAPRTVYATLLDEGISLCHWRTMYRLLRADAATRERRAVRRHPVYTRPELLATAPCQVWSWDITKLRGPQPGVWYSLYVVLDIFSRMIVGWLLATHEAALLAEQVLADACLREGIVPDQLTIHADRGAPMTSTVVADLLADLGVRRSHSRPTVSNDNPYSEAQFKTMKYGPTYPDRFANLANARAWVTAFVDWYNHVHRHSGLSLLTPAMVHSGTANAVVSARQGVLTAAADRHPERFVQGPPTSPPVPTAAWINPPLSMAAQPDDPARLKRNS</sequence>
<dbReference type="PATRIC" id="fig|70996.4.peg.4613"/>
<dbReference type="Proteomes" id="UP000050277">
    <property type="component" value="Unassembled WGS sequence"/>
</dbReference>
<reference evidence="3 4" key="1">
    <citation type="submission" date="2015-07" db="EMBL/GenBank/DDBJ databases">
        <title>Whole genome sequence of Herpetosiphon geysericola DSM 7119.</title>
        <authorList>
            <person name="Hemp J."/>
            <person name="Ward L.M."/>
            <person name="Pace L.A."/>
            <person name="Fischer W.W."/>
        </authorList>
    </citation>
    <scope>NUCLEOTIDE SEQUENCE [LARGE SCALE GENOMIC DNA]</scope>
    <source>
        <strain evidence="3 4">DSM 7119</strain>
    </source>
</reference>
<dbReference type="PANTHER" id="PTHR46889:SF4">
    <property type="entry name" value="TRANSPOSASE INSO FOR INSERTION SEQUENCE ELEMENT IS911B-RELATED"/>
    <property type="match status" value="1"/>
</dbReference>
<dbReference type="SUPFAM" id="SSF53098">
    <property type="entry name" value="Ribonuclease H-like"/>
    <property type="match status" value="1"/>
</dbReference>
<dbReference type="InterPro" id="IPR050900">
    <property type="entry name" value="Transposase_IS3/IS150/IS904"/>
</dbReference>
<dbReference type="RefSeq" id="WP_054534356.1">
    <property type="nucleotide sequence ID" value="NZ_LGKP01000016.1"/>
</dbReference>
<organism evidence="3 4">
    <name type="scientific">Herpetosiphon geysericola</name>
    <dbReference type="NCBI Taxonomy" id="70996"/>
    <lineage>
        <taxon>Bacteria</taxon>
        <taxon>Bacillati</taxon>
        <taxon>Chloroflexota</taxon>
        <taxon>Chloroflexia</taxon>
        <taxon>Herpetosiphonales</taxon>
        <taxon>Herpetosiphonaceae</taxon>
        <taxon>Herpetosiphon</taxon>
    </lineage>
</organism>
<dbReference type="PANTHER" id="PTHR46889">
    <property type="entry name" value="TRANSPOSASE INSF FOR INSERTION SEQUENCE IS3B-RELATED"/>
    <property type="match status" value="1"/>
</dbReference>
<proteinExistence type="predicted"/>
<dbReference type="PROSITE" id="PS50994">
    <property type="entry name" value="INTEGRASE"/>
    <property type="match status" value="1"/>
</dbReference>
<feature type="region of interest" description="Disordered" evidence="1">
    <location>
        <begin position="302"/>
        <end position="343"/>
    </location>
</feature>
<name>A0A0N8GSA0_9CHLR</name>
<feature type="domain" description="Integrase catalytic" evidence="2">
    <location>
        <begin position="120"/>
        <end position="285"/>
    </location>
</feature>
<dbReference type="Pfam" id="PF00665">
    <property type="entry name" value="rve"/>
    <property type="match status" value="1"/>
</dbReference>
<dbReference type="NCBIfam" id="NF033516">
    <property type="entry name" value="transpos_IS3"/>
    <property type="match status" value="1"/>
</dbReference>
<evidence type="ECO:0000313" key="3">
    <source>
        <dbReference type="EMBL" id="KPL88714.1"/>
    </source>
</evidence>
<protein>
    <recommendedName>
        <fullName evidence="2">Integrase catalytic domain-containing protein</fullName>
    </recommendedName>
</protein>
<evidence type="ECO:0000256" key="1">
    <source>
        <dbReference type="SAM" id="MobiDB-lite"/>
    </source>
</evidence>
<dbReference type="AlphaFoldDB" id="A0A0N8GSA0"/>
<dbReference type="EMBL" id="LGKP01000016">
    <property type="protein sequence ID" value="KPL88714.1"/>
    <property type="molecule type" value="Genomic_DNA"/>
</dbReference>